<dbReference type="Gene3D" id="3.40.50.300">
    <property type="entry name" value="P-loop containing nucleotide triphosphate hydrolases"/>
    <property type="match status" value="1"/>
</dbReference>
<reference evidence="6 7" key="1">
    <citation type="submission" date="2023-01" db="EMBL/GenBank/DDBJ databases">
        <title>Cultivation and genomic characterization of new, ubiquitous marine nitrite-oxidizing bacteria from the Nitrospirales.</title>
        <authorList>
            <person name="Mueller A.J."/>
            <person name="Daebeler A."/>
            <person name="Herbold C.W."/>
            <person name="Kirkegaard R.H."/>
            <person name="Daims H."/>
        </authorList>
    </citation>
    <scope>NUCLEOTIDE SEQUENCE [LARGE SCALE GENOMIC DNA]</scope>
    <source>
        <strain evidence="6 7">DK</strain>
    </source>
</reference>
<name>A0AA96GLY6_9BACT</name>
<dbReference type="PANTHER" id="PTHR24220:SF659">
    <property type="entry name" value="TRANSPORTER, PUTATIVE-RELATED"/>
    <property type="match status" value="1"/>
</dbReference>
<dbReference type="RefSeq" id="WP_312741787.1">
    <property type="nucleotide sequence ID" value="NZ_CP116968.1"/>
</dbReference>
<dbReference type="PANTHER" id="PTHR24220">
    <property type="entry name" value="IMPORT ATP-BINDING PROTEIN"/>
    <property type="match status" value="1"/>
</dbReference>
<comment type="similarity">
    <text evidence="4">Belongs to the ABC transporter superfamily. Macrolide exporter (TC 3.A.1.122) family.</text>
</comment>
<dbReference type="CDD" id="cd03255">
    <property type="entry name" value="ABC_MJ0796_LolCDE_FtsE"/>
    <property type="match status" value="1"/>
</dbReference>
<evidence type="ECO:0000256" key="3">
    <source>
        <dbReference type="ARBA" id="ARBA00022840"/>
    </source>
</evidence>
<dbReference type="InterPro" id="IPR015854">
    <property type="entry name" value="ABC_transpr_LolD-like"/>
</dbReference>
<dbReference type="PROSITE" id="PS00211">
    <property type="entry name" value="ABC_TRANSPORTER_1"/>
    <property type="match status" value="1"/>
</dbReference>
<dbReference type="GO" id="GO:0016887">
    <property type="term" value="F:ATP hydrolysis activity"/>
    <property type="evidence" value="ECO:0007669"/>
    <property type="project" value="InterPro"/>
</dbReference>
<dbReference type="InterPro" id="IPR027417">
    <property type="entry name" value="P-loop_NTPase"/>
</dbReference>
<evidence type="ECO:0000256" key="2">
    <source>
        <dbReference type="ARBA" id="ARBA00022741"/>
    </source>
</evidence>
<evidence type="ECO:0000256" key="4">
    <source>
        <dbReference type="ARBA" id="ARBA00038388"/>
    </source>
</evidence>
<dbReference type="GO" id="GO:0005524">
    <property type="term" value="F:ATP binding"/>
    <property type="evidence" value="ECO:0007669"/>
    <property type="project" value="UniProtKB-KW"/>
</dbReference>
<dbReference type="FunFam" id="3.40.50.300:FF:000032">
    <property type="entry name" value="Export ABC transporter ATP-binding protein"/>
    <property type="match status" value="1"/>
</dbReference>
<dbReference type="InterPro" id="IPR003439">
    <property type="entry name" value="ABC_transporter-like_ATP-bd"/>
</dbReference>
<evidence type="ECO:0000256" key="1">
    <source>
        <dbReference type="ARBA" id="ARBA00022448"/>
    </source>
</evidence>
<keyword evidence="1" id="KW-0813">Transport</keyword>
<dbReference type="EMBL" id="CP116968">
    <property type="protein sequence ID" value="WNM60694.1"/>
    <property type="molecule type" value="Genomic_DNA"/>
</dbReference>
<dbReference type="AlphaFoldDB" id="A0AA96GLY6"/>
<dbReference type="GO" id="GO:0098796">
    <property type="term" value="C:membrane protein complex"/>
    <property type="evidence" value="ECO:0007669"/>
    <property type="project" value="UniProtKB-ARBA"/>
</dbReference>
<accession>A0AA96GLY6</accession>
<organism evidence="6 7">
    <name type="scientific">Candidatus Nitrospira neomarina</name>
    <dbReference type="NCBI Taxonomy" id="3020899"/>
    <lineage>
        <taxon>Bacteria</taxon>
        <taxon>Pseudomonadati</taxon>
        <taxon>Nitrospirota</taxon>
        <taxon>Nitrospiria</taxon>
        <taxon>Nitrospirales</taxon>
        <taxon>Nitrospiraceae</taxon>
        <taxon>Nitrospira</taxon>
    </lineage>
</organism>
<dbReference type="GO" id="GO:0022857">
    <property type="term" value="F:transmembrane transporter activity"/>
    <property type="evidence" value="ECO:0007669"/>
    <property type="project" value="UniProtKB-ARBA"/>
</dbReference>
<dbReference type="SUPFAM" id="SSF52540">
    <property type="entry name" value="P-loop containing nucleoside triphosphate hydrolases"/>
    <property type="match status" value="1"/>
</dbReference>
<keyword evidence="3 6" id="KW-0067">ATP-binding</keyword>
<dbReference type="SMART" id="SM00382">
    <property type="entry name" value="AAA"/>
    <property type="match status" value="1"/>
</dbReference>
<proteinExistence type="inferred from homology"/>
<dbReference type="Proteomes" id="UP001302494">
    <property type="component" value="Chromosome"/>
</dbReference>
<keyword evidence="7" id="KW-1185">Reference proteome</keyword>
<gene>
    <name evidence="6" type="ORF">PQG83_13095</name>
</gene>
<dbReference type="Pfam" id="PF00005">
    <property type="entry name" value="ABC_tran"/>
    <property type="match status" value="1"/>
</dbReference>
<protein>
    <submittedName>
        <fullName evidence="6">ABC transporter ATP-binding protein</fullName>
    </submittedName>
</protein>
<evidence type="ECO:0000313" key="7">
    <source>
        <dbReference type="Proteomes" id="UP001302494"/>
    </source>
</evidence>
<feature type="domain" description="ABC transporter" evidence="5">
    <location>
        <begin position="18"/>
        <end position="246"/>
    </location>
</feature>
<evidence type="ECO:0000259" key="5">
    <source>
        <dbReference type="PROSITE" id="PS50893"/>
    </source>
</evidence>
<dbReference type="InterPro" id="IPR003593">
    <property type="entry name" value="AAA+_ATPase"/>
</dbReference>
<dbReference type="KEGG" id="nneo:PQG83_13095"/>
<dbReference type="InterPro" id="IPR017871">
    <property type="entry name" value="ABC_transporter-like_CS"/>
</dbReference>
<keyword evidence="2" id="KW-0547">Nucleotide-binding</keyword>
<dbReference type="InterPro" id="IPR017911">
    <property type="entry name" value="MacB-like_ATP-bd"/>
</dbReference>
<sequence>MSGNLSPTLNHDSAHWLVQARGVVKSFGEGETRIPVLKGVDLHVAHGEVLLLVGPSGSGKTTLLSVIAGILESDEGEVRILGESILELSASEKTKFRRDHLGFIFQQYHLLPTLTAVENAAVPLLIRGVAKHEALAQAEKILGSMGMGERLAALPTRLSGGEQQRVAIARALVSDPQLLLCDEPTANLDGETGHRIVQQLHDIGKQRDRGVIIVTHDTRIFEFGDRIVHMEDGRVDQIQEGQETPL</sequence>
<evidence type="ECO:0000313" key="6">
    <source>
        <dbReference type="EMBL" id="WNM60694.1"/>
    </source>
</evidence>
<dbReference type="GO" id="GO:0005886">
    <property type="term" value="C:plasma membrane"/>
    <property type="evidence" value="ECO:0007669"/>
    <property type="project" value="TreeGrafter"/>
</dbReference>
<dbReference type="PROSITE" id="PS50893">
    <property type="entry name" value="ABC_TRANSPORTER_2"/>
    <property type="match status" value="1"/>
</dbReference>